<feature type="transmembrane region" description="Helical" evidence="2">
    <location>
        <begin position="40"/>
        <end position="60"/>
    </location>
</feature>
<dbReference type="EMBL" id="SOAU01000001">
    <property type="protein sequence ID" value="TDT16163.1"/>
    <property type="molecule type" value="Genomic_DNA"/>
</dbReference>
<protein>
    <submittedName>
        <fullName evidence="3">Uncharacterized protein</fullName>
    </submittedName>
</protein>
<organism evidence="3 4">
    <name type="scientific">Ilumatobacter fluminis</name>
    <dbReference type="NCBI Taxonomy" id="467091"/>
    <lineage>
        <taxon>Bacteria</taxon>
        <taxon>Bacillati</taxon>
        <taxon>Actinomycetota</taxon>
        <taxon>Acidimicrobiia</taxon>
        <taxon>Acidimicrobiales</taxon>
        <taxon>Ilumatobacteraceae</taxon>
        <taxon>Ilumatobacter</taxon>
    </lineage>
</organism>
<feature type="region of interest" description="Disordered" evidence="1">
    <location>
        <begin position="1"/>
        <end position="30"/>
    </location>
</feature>
<keyword evidence="2" id="KW-1133">Transmembrane helix</keyword>
<name>A0A4R7I127_9ACTN</name>
<dbReference type="Proteomes" id="UP000294558">
    <property type="component" value="Unassembled WGS sequence"/>
</dbReference>
<comment type="caution">
    <text evidence="3">The sequence shown here is derived from an EMBL/GenBank/DDBJ whole genome shotgun (WGS) entry which is preliminary data.</text>
</comment>
<keyword evidence="2" id="KW-0812">Transmembrane</keyword>
<accession>A0A4R7I127</accession>
<keyword evidence="4" id="KW-1185">Reference proteome</keyword>
<evidence type="ECO:0000313" key="4">
    <source>
        <dbReference type="Proteomes" id="UP000294558"/>
    </source>
</evidence>
<keyword evidence="2" id="KW-0472">Membrane</keyword>
<proteinExistence type="predicted"/>
<evidence type="ECO:0000256" key="1">
    <source>
        <dbReference type="SAM" id="MobiDB-lite"/>
    </source>
</evidence>
<sequence>MADDTTDTDATGKKGYTAPKGRPTRTRDGIESDKRVFGPVAQWITFAIVVLIAVTILIIVTDGGDFNPFDDEGNPVGAPATLVADVA</sequence>
<evidence type="ECO:0000256" key="2">
    <source>
        <dbReference type="SAM" id="Phobius"/>
    </source>
</evidence>
<reference evidence="3 4" key="1">
    <citation type="submission" date="2019-03" db="EMBL/GenBank/DDBJ databases">
        <title>Sequencing the genomes of 1000 actinobacteria strains.</title>
        <authorList>
            <person name="Klenk H.-P."/>
        </authorList>
    </citation>
    <scope>NUCLEOTIDE SEQUENCE [LARGE SCALE GENOMIC DNA]</scope>
    <source>
        <strain evidence="3 4">DSM 18936</strain>
    </source>
</reference>
<dbReference type="RefSeq" id="WP_133868561.1">
    <property type="nucleotide sequence ID" value="NZ_JAVJPS010000040.1"/>
</dbReference>
<gene>
    <name evidence="3" type="ORF">BDK89_1745</name>
</gene>
<dbReference type="AlphaFoldDB" id="A0A4R7I127"/>
<evidence type="ECO:0000313" key="3">
    <source>
        <dbReference type="EMBL" id="TDT16163.1"/>
    </source>
</evidence>